<name>A0AAV2C1A4_9ARAC</name>
<dbReference type="Proteomes" id="UP001497382">
    <property type="component" value="Unassembled WGS sequence"/>
</dbReference>
<evidence type="ECO:0000313" key="1">
    <source>
        <dbReference type="EMBL" id="CAL1301650.1"/>
    </source>
</evidence>
<keyword evidence="2" id="KW-1185">Reference proteome</keyword>
<organism evidence="1 2">
    <name type="scientific">Larinioides sclopetarius</name>
    <dbReference type="NCBI Taxonomy" id="280406"/>
    <lineage>
        <taxon>Eukaryota</taxon>
        <taxon>Metazoa</taxon>
        <taxon>Ecdysozoa</taxon>
        <taxon>Arthropoda</taxon>
        <taxon>Chelicerata</taxon>
        <taxon>Arachnida</taxon>
        <taxon>Araneae</taxon>
        <taxon>Araneomorphae</taxon>
        <taxon>Entelegynae</taxon>
        <taxon>Araneoidea</taxon>
        <taxon>Araneidae</taxon>
        <taxon>Larinioides</taxon>
    </lineage>
</organism>
<proteinExistence type="predicted"/>
<dbReference type="EMBL" id="CAXIEN010000785">
    <property type="protein sequence ID" value="CAL1301650.1"/>
    <property type="molecule type" value="Genomic_DNA"/>
</dbReference>
<gene>
    <name evidence="1" type="ORF">LARSCL_LOCUS22639</name>
</gene>
<comment type="caution">
    <text evidence="1">The sequence shown here is derived from an EMBL/GenBank/DDBJ whole genome shotgun (WGS) entry which is preliminary data.</text>
</comment>
<reference evidence="1 2" key="1">
    <citation type="submission" date="2024-04" db="EMBL/GenBank/DDBJ databases">
        <authorList>
            <person name="Rising A."/>
            <person name="Reimegard J."/>
            <person name="Sonavane S."/>
            <person name="Akerstrom W."/>
            <person name="Nylinder S."/>
            <person name="Hedman E."/>
            <person name="Kallberg Y."/>
        </authorList>
    </citation>
    <scope>NUCLEOTIDE SEQUENCE [LARGE SCALE GENOMIC DNA]</scope>
</reference>
<dbReference type="AlphaFoldDB" id="A0AAV2C1A4"/>
<evidence type="ECO:0000313" key="2">
    <source>
        <dbReference type="Proteomes" id="UP001497382"/>
    </source>
</evidence>
<sequence length="36" mass="4117">MVILEEMGYILIKEVMRSLPAVLEDHSSPAFQQGKR</sequence>
<protein>
    <submittedName>
        <fullName evidence="1">Uncharacterized protein</fullName>
    </submittedName>
</protein>
<accession>A0AAV2C1A4</accession>